<evidence type="ECO:0008006" key="3">
    <source>
        <dbReference type="Google" id="ProtNLM"/>
    </source>
</evidence>
<gene>
    <name evidence="1" type="ORF">HF577_11575</name>
</gene>
<dbReference type="RefSeq" id="WP_169395798.1">
    <property type="nucleotide sequence ID" value="NZ_BAAAJH010000007.1"/>
</dbReference>
<name>A0ABX1RF28_9PSEU</name>
<keyword evidence="2" id="KW-1185">Reference proteome</keyword>
<comment type="caution">
    <text evidence="1">The sequence shown here is derived from an EMBL/GenBank/DDBJ whole genome shotgun (WGS) entry which is preliminary data.</text>
</comment>
<dbReference type="EMBL" id="JAAXKY010000029">
    <property type="protein sequence ID" value="NMH77720.1"/>
    <property type="molecule type" value="Genomic_DNA"/>
</dbReference>
<proteinExistence type="predicted"/>
<organism evidence="1 2">
    <name type="scientific">Pseudonocardia xinjiangensis</name>
    <dbReference type="NCBI Taxonomy" id="75289"/>
    <lineage>
        <taxon>Bacteria</taxon>
        <taxon>Bacillati</taxon>
        <taxon>Actinomycetota</taxon>
        <taxon>Actinomycetes</taxon>
        <taxon>Pseudonocardiales</taxon>
        <taxon>Pseudonocardiaceae</taxon>
        <taxon>Pseudonocardia</taxon>
    </lineage>
</organism>
<dbReference type="Proteomes" id="UP001296706">
    <property type="component" value="Unassembled WGS sequence"/>
</dbReference>
<dbReference type="Pfam" id="PF19459">
    <property type="entry name" value="DUF5996"/>
    <property type="match status" value="1"/>
</dbReference>
<accession>A0ABX1RF28</accession>
<evidence type="ECO:0000313" key="1">
    <source>
        <dbReference type="EMBL" id="NMH77720.1"/>
    </source>
</evidence>
<evidence type="ECO:0000313" key="2">
    <source>
        <dbReference type="Proteomes" id="UP001296706"/>
    </source>
</evidence>
<sequence>MELFPDLPYADWQDTRATLHRYAQIVGKIRLAASPRRNHWWSVPFHVTGRGITTRPMTDGATIFTIDFDFLDHRLDVAATTGGRYSFPLAGQSVAGFHEQLRRGLSAVGADVTIAQPRPFDLPDSDRPFAEDTEHSRYDTVAVTRYWRVLSQVNLLLEEFAGGYSGKTSPVHHFWHTFDVAVTRFGDALVEHPPSTDAVTREAYSRELVSFGFWFGDETFPEPAFYSYTSPEPAGLAEESLHPPAAGWVERGGSHLAVLRYDDARAEPDPRGAVLEFYDSAYRAGAGRAGWDIDRWASAGGVTDPVIEAERRSARQA</sequence>
<reference evidence="1 2" key="1">
    <citation type="submission" date="2020-04" db="EMBL/GenBank/DDBJ databases">
        <authorList>
            <person name="Klaysubun C."/>
            <person name="Duangmal K."/>
            <person name="Lipun K."/>
        </authorList>
    </citation>
    <scope>NUCLEOTIDE SEQUENCE [LARGE SCALE GENOMIC DNA]</scope>
    <source>
        <strain evidence="1 2">JCM 11839</strain>
    </source>
</reference>
<dbReference type="InterPro" id="IPR046038">
    <property type="entry name" value="DUF5996"/>
</dbReference>
<protein>
    <recommendedName>
        <fullName evidence="3">Ava_C0101 and related proteins</fullName>
    </recommendedName>
</protein>